<evidence type="ECO:0000256" key="7">
    <source>
        <dbReference type="ARBA" id="ARBA00022741"/>
    </source>
</evidence>
<accession>A0ABP8MVG9</accession>
<comment type="subcellular location">
    <subcellularLocation>
        <location evidence="1">Cytoplasm</location>
    </subcellularLocation>
</comment>
<evidence type="ECO:0000256" key="8">
    <source>
        <dbReference type="ARBA" id="ARBA00022840"/>
    </source>
</evidence>
<evidence type="ECO:0000256" key="9">
    <source>
        <dbReference type="ARBA" id="ARBA00022842"/>
    </source>
</evidence>
<name>A0ABP8MVG9_9BACT</name>
<dbReference type="PANTHER" id="PTHR33540">
    <property type="entry name" value="TRNA THREONYLCARBAMOYLADENOSINE BIOSYNTHESIS PROTEIN TSAE"/>
    <property type="match status" value="1"/>
</dbReference>
<dbReference type="SUPFAM" id="SSF52540">
    <property type="entry name" value="P-loop containing nucleoside triphosphate hydrolases"/>
    <property type="match status" value="1"/>
</dbReference>
<dbReference type="InterPro" id="IPR003442">
    <property type="entry name" value="T6A_TsaE"/>
</dbReference>
<keyword evidence="8" id="KW-0067">ATP-binding</keyword>
<evidence type="ECO:0000256" key="6">
    <source>
        <dbReference type="ARBA" id="ARBA00022723"/>
    </source>
</evidence>
<dbReference type="Proteomes" id="UP001501410">
    <property type="component" value="Unassembled WGS sequence"/>
</dbReference>
<dbReference type="Gene3D" id="3.40.50.300">
    <property type="entry name" value="P-loop containing nucleotide triphosphate hydrolases"/>
    <property type="match status" value="1"/>
</dbReference>
<keyword evidence="7" id="KW-0547">Nucleotide-binding</keyword>
<evidence type="ECO:0000256" key="4">
    <source>
        <dbReference type="ARBA" id="ARBA00022490"/>
    </source>
</evidence>
<evidence type="ECO:0000313" key="11">
    <source>
        <dbReference type="EMBL" id="GAA4455470.1"/>
    </source>
</evidence>
<dbReference type="InterPro" id="IPR027417">
    <property type="entry name" value="P-loop_NTPase"/>
</dbReference>
<evidence type="ECO:0000256" key="3">
    <source>
        <dbReference type="ARBA" id="ARBA00019010"/>
    </source>
</evidence>
<sequence>MIQQYTLTQIDEVAAALWQSGKDIRVWTFDGDMGAGKTTLIAALCRHIQVEDAVSSPTYALVNEYHYPQNGNSSTLYHMDWYRLSGEEEAIQSGIEDLLHDAEAHLFIEWPERAAGLLPEKIFRVRIHTVSETERMLEAL</sequence>
<evidence type="ECO:0000313" key="12">
    <source>
        <dbReference type="Proteomes" id="UP001501410"/>
    </source>
</evidence>
<evidence type="ECO:0000256" key="1">
    <source>
        <dbReference type="ARBA" id="ARBA00004496"/>
    </source>
</evidence>
<dbReference type="RefSeq" id="WP_344826022.1">
    <property type="nucleotide sequence ID" value="NZ_BAABEZ010000022.1"/>
</dbReference>
<keyword evidence="5" id="KW-0819">tRNA processing</keyword>
<protein>
    <recommendedName>
        <fullName evidence="3">tRNA threonylcarbamoyladenosine biosynthesis protein TsaE</fullName>
    </recommendedName>
    <alternativeName>
        <fullName evidence="10">t(6)A37 threonylcarbamoyladenosine biosynthesis protein TsaE</fullName>
    </alternativeName>
</protein>
<reference evidence="12" key="1">
    <citation type="journal article" date="2019" name="Int. J. Syst. Evol. Microbiol.">
        <title>The Global Catalogue of Microorganisms (GCM) 10K type strain sequencing project: providing services to taxonomists for standard genome sequencing and annotation.</title>
        <authorList>
            <consortium name="The Broad Institute Genomics Platform"/>
            <consortium name="The Broad Institute Genome Sequencing Center for Infectious Disease"/>
            <person name="Wu L."/>
            <person name="Ma J."/>
        </authorList>
    </citation>
    <scope>NUCLEOTIDE SEQUENCE [LARGE SCALE GENOMIC DNA]</scope>
    <source>
        <strain evidence="12">JCM 31921</strain>
    </source>
</reference>
<dbReference type="EMBL" id="BAABEZ010000022">
    <property type="protein sequence ID" value="GAA4455470.1"/>
    <property type="molecule type" value="Genomic_DNA"/>
</dbReference>
<dbReference type="NCBIfam" id="TIGR00150">
    <property type="entry name" value="T6A_YjeE"/>
    <property type="match status" value="1"/>
</dbReference>
<dbReference type="PANTHER" id="PTHR33540:SF2">
    <property type="entry name" value="TRNA THREONYLCARBAMOYLADENOSINE BIOSYNTHESIS PROTEIN TSAE"/>
    <property type="match status" value="1"/>
</dbReference>
<evidence type="ECO:0000256" key="10">
    <source>
        <dbReference type="ARBA" id="ARBA00032441"/>
    </source>
</evidence>
<gene>
    <name evidence="11" type="primary">tsaE</name>
    <name evidence="11" type="ORF">GCM10023092_19190</name>
</gene>
<dbReference type="Pfam" id="PF02367">
    <property type="entry name" value="TsaE"/>
    <property type="match status" value="1"/>
</dbReference>
<keyword evidence="9" id="KW-0460">Magnesium</keyword>
<evidence type="ECO:0000256" key="5">
    <source>
        <dbReference type="ARBA" id="ARBA00022694"/>
    </source>
</evidence>
<keyword evidence="12" id="KW-1185">Reference proteome</keyword>
<comment type="similarity">
    <text evidence="2">Belongs to the TsaE family.</text>
</comment>
<comment type="caution">
    <text evidence="11">The sequence shown here is derived from an EMBL/GenBank/DDBJ whole genome shotgun (WGS) entry which is preliminary data.</text>
</comment>
<organism evidence="11 12">
    <name type="scientific">Rurimicrobium arvi</name>
    <dbReference type="NCBI Taxonomy" id="2049916"/>
    <lineage>
        <taxon>Bacteria</taxon>
        <taxon>Pseudomonadati</taxon>
        <taxon>Bacteroidota</taxon>
        <taxon>Chitinophagia</taxon>
        <taxon>Chitinophagales</taxon>
        <taxon>Chitinophagaceae</taxon>
        <taxon>Rurimicrobium</taxon>
    </lineage>
</organism>
<evidence type="ECO:0000256" key="2">
    <source>
        <dbReference type="ARBA" id="ARBA00007599"/>
    </source>
</evidence>
<keyword evidence="6" id="KW-0479">Metal-binding</keyword>
<proteinExistence type="inferred from homology"/>
<keyword evidence="4" id="KW-0963">Cytoplasm</keyword>